<name>A0A225VAY5_9STRA</name>
<accession>A0A225VAY5</accession>
<gene>
    <name evidence="1" type="ORF">PHMEG_00025877</name>
</gene>
<evidence type="ECO:0000313" key="1">
    <source>
        <dbReference type="EMBL" id="OWZ02543.1"/>
    </source>
</evidence>
<protein>
    <submittedName>
        <fullName evidence="1">Uncharacterized protein</fullName>
    </submittedName>
</protein>
<dbReference type="AlphaFoldDB" id="A0A225VAY5"/>
<dbReference type="OrthoDB" id="91707at2759"/>
<dbReference type="EMBL" id="NBNE01006098">
    <property type="protein sequence ID" value="OWZ02543.1"/>
    <property type="molecule type" value="Genomic_DNA"/>
</dbReference>
<comment type="caution">
    <text evidence="1">The sequence shown here is derived from an EMBL/GenBank/DDBJ whole genome shotgun (WGS) entry which is preliminary data.</text>
</comment>
<sequence length="104" mass="11341">MISSPLGMVDMGEEDASVSGLSLSVINIIMTLHRAKSYARNASTLKRCCLAFRNISIHSNSVYLFAGRIEEGNVIIIELCAPFGWMGSAGFTKLSMVHARLSFQ</sequence>
<dbReference type="Proteomes" id="UP000198211">
    <property type="component" value="Unassembled WGS sequence"/>
</dbReference>
<reference evidence="2" key="1">
    <citation type="submission" date="2017-03" db="EMBL/GenBank/DDBJ databases">
        <title>Phytopthora megakarya and P. palmivora, two closely related causual agents of cacao black pod achieved similar genome size and gene model numbers by different mechanisms.</title>
        <authorList>
            <person name="Ali S."/>
            <person name="Shao J."/>
            <person name="Larry D.J."/>
            <person name="Kronmiller B."/>
            <person name="Shen D."/>
            <person name="Strem M.D."/>
            <person name="Melnick R.L."/>
            <person name="Guiltinan M.J."/>
            <person name="Tyler B.M."/>
            <person name="Meinhardt L.W."/>
            <person name="Bailey B.A."/>
        </authorList>
    </citation>
    <scope>NUCLEOTIDE SEQUENCE [LARGE SCALE GENOMIC DNA]</scope>
    <source>
        <strain evidence="2">zdho120</strain>
    </source>
</reference>
<keyword evidence="2" id="KW-1185">Reference proteome</keyword>
<proteinExistence type="predicted"/>
<evidence type="ECO:0000313" key="2">
    <source>
        <dbReference type="Proteomes" id="UP000198211"/>
    </source>
</evidence>
<organism evidence="1 2">
    <name type="scientific">Phytophthora megakarya</name>
    <dbReference type="NCBI Taxonomy" id="4795"/>
    <lineage>
        <taxon>Eukaryota</taxon>
        <taxon>Sar</taxon>
        <taxon>Stramenopiles</taxon>
        <taxon>Oomycota</taxon>
        <taxon>Peronosporomycetes</taxon>
        <taxon>Peronosporales</taxon>
        <taxon>Peronosporaceae</taxon>
        <taxon>Phytophthora</taxon>
    </lineage>
</organism>